<dbReference type="Proteomes" id="UP000056450">
    <property type="component" value="Unassembled WGS sequence"/>
</dbReference>
<dbReference type="AlphaFoldDB" id="A0AAP1C4V5"/>
<dbReference type="EMBL" id="LOTQ01000030">
    <property type="protein sequence ID" value="KVA04384.1"/>
    <property type="molecule type" value="Genomic_DNA"/>
</dbReference>
<accession>A0AAP1C4V5</accession>
<name>A0AAP1C4V5_9BURK</name>
<comment type="caution">
    <text evidence="1">The sequence shown here is derived from an EMBL/GenBank/DDBJ whole genome shotgun (WGS) entry which is preliminary data.</text>
</comment>
<protein>
    <submittedName>
        <fullName evidence="1">Uncharacterized protein</fullName>
    </submittedName>
</protein>
<sequence length="64" mass="6522">MKLLVSIRGIGNFYPLPALVPAPRPREFAVVMRGVSARREIGAGVAGGTVAKTGGALGCSLRAS</sequence>
<reference evidence="1 2" key="1">
    <citation type="submission" date="2015-11" db="EMBL/GenBank/DDBJ databases">
        <title>Expanding the genomic diversity of Burkholderia species for the development of highly accurate diagnostics.</title>
        <authorList>
            <person name="Sahl J."/>
            <person name="Keim P."/>
            <person name="Wagner D."/>
        </authorList>
    </citation>
    <scope>NUCLEOTIDE SEQUENCE [LARGE SCALE GENOMIC DNA]</scope>
    <source>
        <strain evidence="1 2">RF32-BP12</strain>
    </source>
</reference>
<proteinExistence type="predicted"/>
<evidence type="ECO:0000313" key="1">
    <source>
        <dbReference type="EMBL" id="KVA04384.1"/>
    </source>
</evidence>
<gene>
    <name evidence="1" type="ORF">WI41_19935</name>
</gene>
<evidence type="ECO:0000313" key="2">
    <source>
        <dbReference type="Proteomes" id="UP000056450"/>
    </source>
</evidence>
<organism evidence="1 2">
    <name type="scientific">Burkholderia latens</name>
    <dbReference type="NCBI Taxonomy" id="488446"/>
    <lineage>
        <taxon>Bacteria</taxon>
        <taxon>Pseudomonadati</taxon>
        <taxon>Pseudomonadota</taxon>
        <taxon>Betaproteobacteria</taxon>
        <taxon>Burkholderiales</taxon>
        <taxon>Burkholderiaceae</taxon>
        <taxon>Burkholderia</taxon>
        <taxon>Burkholderia cepacia complex</taxon>
    </lineage>
</organism>